<protein>
    <recommendedName>
        <fullName evidence="4">Armadillo-like helical domain-containing protein 2</fullName>
    </recommendedName>
</protein>
<dbReference type="AlphaFoldDB" id="L5K2J6"/>
<dbReference type="InParanoid" id="L5K2J6"/>
<keyword evidence="3" id="KW-1185">Reference proteome</keyword>
<dbReference type="eggNOG" id="ENOG502S56C">
    <property type="taxonomic scope" value="Eukaryota"/>
</dbReference>
<dbReference type="Proteomes" id="UP000010552">
    <property type="component" value="Unassembled WGS sequence"/>
</dbReference>
<dbReference type="EMBL" id="KB031037">
    <property type="protein sequence ID" value="ELK05800.1"/>
    <property type="molecule type" value="Genomic_DNA"/>
</dbReference>
<dbReference type="PANTHER" id="PTHR37679">
    <property type="entry name" value="ARMADILLO-LIKE HELICAL DOMAIN-CONTAINING PROTEIN 2"/>
    <property type="match status" value="1"/>
</dbReference>
<dbReference type="InterPro" id="IPR040268">
    <property type="entry name" value="ARMH2"/>
</dbReference>
<name>L5K2J6_PTEAL</name>
<feature type="compositionally biased region" description="Polar residues" evidence="1">
    <location>
        <begin position="295"/>
        <end position="305"/>
    </location>
</feature>
<dbReference type="Pfam" id="PF17822">
    <property type="entry name" value="ARMH2"/>
    <property type="match status" value="1"/>
</dbReference>
<reference evidence="3" key="1">
    <citation type="journal article" date="2013" name="Science">
        <title>Comparative analysis of bat genomes provides insight into the evolution of flight and immunity.</title>
        <authorList>
            <person name="Zhang G."/>
            <person name="Cowled C."/>
            <person name="Shi Z."/>
            <person name="Huang Z."/>
            <person name="Bishop-Lilly K.A."/>
            <person name="Fang X."/>
            <person name="Wynne J.W."/>
            <person name="Xiong Z."/>
            <person name="Baker M.L."/>
            <person name="Zhao W."/>
            <person name="Tachedjian M."/>
            <person name="Zhu Y."/>
            <person name="Zhou P."/>
            <person name="Jiang X."/>
            <person name="Ng J."/>
            <person name="Yang L."/>
            <person name="Wu L."/>
            <person name="Xiao J."/>
            <person name="Feng Y."/>
            <person name="Chen Y."/>
            <person name="Sun X."/>
            <person name="Zhang Y."/>
            <person name="Marsh G.A."/>
            <person name="Crameri G."/>
            <person name="Broder C.C."/>
            <person name="Frey K.G."/>
            <person name="Wang L.F."/>
            <person name="Wang J."/>
        </authorList>
    </citation>
    <scope>NUCLEOTIDE SEQUENCE [LARGE SCALE GENOMIC DNA]</scope>
</reference>
<evidence type="ECO:0000256" key="1">
    <source>
        <dbReference type="SAM" id="MobiDB-lite"/>
    </source>
</evidence>
<feature type="region of interest" description="Disordered" evidence="1">
    <location>
        <begin position="224"/>
        <end position="307"/>
    </location>
</feature>
<accession>L5K2J6</accession>
<sequence>MLKDKSLALEKRAQAAYRIGLLAFTGGPTAGKFAAEYMKEVAHLLQDHEMAPKTRIQLLQSVACWCYLNPVNQKRAKHLQFIPILIGFFDNKLESTTKSEINSNRMVKFWTCYVLSVMTCNNLSCMQELKNRTTLKHQLQMLASENWSGWPENFAEDTRIQWPSPQAQRANPQDRQSLVLGERTFRLGDSQVRGIDPAHLRPHSPLDTDQQGTLCSPTARAWRTAATAANRERRCGARQNQPRQRGSPRLAARPARLPRPFPNPLTPTRRLSGGVTGRPTPGVQERKAASRVTPVYNNSPATSLTRRMETPACVRKKRDGRLTQGPQRNCDCPNFRRSSTVLKSLANSARPRRRLRDPWRDEGWSFPYPANRRLSLPASAPPAPEPEQWA</sequence>
<evidence type="ECO:0008006" key="4">
    <source>
        <dbReference type="Google" id="ProtNLM"/>
    </source>
</evidence>
<organism evidence="2 3">
    <name type="scientific">Pteropus alecto</name>
    <name type="common">Black flying fox</name>
    <dbReference type="NCBI Taxonomy" id="9402"/>
    <lineage>
        <taxon>Eukaryota</taxon>
        <taxon>Metazoa</taxon>
        <taxon>Chordata</taxon>
        <taxon>Craniata</taxon>
        <taxon>Vertebrata</taxon>
        <taxon>Euteleostomi</taxon>
        <taxon>Mammalia</taxon>
        <taxon>Eutheria</taxon>
        <taxon>Laurasiatheria</taxon>
        <taxon>Chiroptera</taxon>
        <taxon>Yinpterochiroptera</taxon>
        <taxon>Pteropodoidea</taxon>
        <taxon>Pteropodidae</taxon>
        <taxon>Pteropodinae</taxon>
        <taxon>Pteropus</taxon>
    </lineage>
</organism>
<feature type="compositionally biased region" description="Pro residues" evidence="1">
    <location>
        <begin position="379"/>
        <end position="390"/>
    </location>
</feature>
<feature type="region of interest" description="Disordered" evidence="1">
    <location>
        <begin position="346"/>
        <end position="390"/>
    </location>
</feature>
<evidence type="ECO:0000313" key="3">
    <source>
        <dbReference type="Proteomes" id="UP000010552"/>
    </source>
</evidence>
<dbReference type="PANTHER" id="PTHR37679:SF1">
    <property type="entry name" value="ARMADILLO-LIKE HELICAL DOMAIN-CONTAINING PROTEIN 2"/>
    <property type="match status" value="1"/>
</dbReference>
<proteinExistence type="predicted"/>
<evidence type="ECO:0000313" key="2">
    <source>
        <dbReference type="EMBL" id="ELK05800.1"/>
    </source>
</evidence>
<gene>
    <name evidence="2" type="ORF">PAL_GLEAN10017274</name>
</gene>